<dbReference type="AlphaFoldDB" id="A0A814JAR3"/>
<proteinExistence type="predicted"/>
<reference evidence="1" key="1">
    <citation type="submission" date="2021-02" db="EMBL/GenBank/DDBJ databases">
        <authorList>
            <person name="Nowell W R."/>
        </authorList>
    </citation>
    <scope>NUCLEOTIDE SEQUENCE</scope>
</reference>
<evidence type="ECO:0000313" key="3">
    <source>
        <dbReference type="Proteomes" id="UP000663829"/>
    </source>
</evidence>
<dbReference type="EMBL" id="CAJNOQ010003862">
    <property type="protein sequence ID" value="CAF1033090.1"/>
    <property type="molecule type" value="Genomic_DNA"/>
</dbReference>
<evidence type="ECO:0000313" key="1">
    <source>
        <dbReference type="EMBL" id="CAF1033090.1"/>
    </source>
</evidence>
<dbReference type="Proteomes" id="UP000681722">
    <property type="component" value="Unassembled WGS sequence"/>
</dbReference>
<dbReference type="EMBL" id="CAJOBC010003862">
    <property type="protein sequence ID" value="CAF3803826.1"/>
    <property type="molecule type" value="Genomic_DNA"/>
</dbReference>
<name>A0A814JAR3_9BILA</name>
<accession>A0A814JAR3</accession>
<dbReference type="Proteomes" id="UP000663829">
    <property type="component" value="Unassembled WGS sequence"/>
</dbReference>
<gene>
    <name evidence="1" type="ORF">GPM918_LOCUS15380</name>
    <name evidence="2" type="ORF">SRO942_LOCUS15380</name>
</gene>
<keyword evidence="3" id="KW-1185">Reference proteome</keyword>
<sequence length="332" mass="39217">ATKPPYPLPSVQLFCEKLLNVKYLSCTACDLSFTDGELWENLITTCFPFLFQFNLLFAFMYPVPSHINISEITEKFQTQFWSQRKLYFVCDYCPSNRATLELYSMPYNNAAIEPLINIYKTTSSSIMIYDKVKELFIKFSTTRDLNTQRIYPNVSSLVLLNEDDNGELFMPFPSLPFVSDIGKIIVWENLRKLRYFCNNYDLMVDVLKCAKNIIELEFLFGYFKNILDKINWLFINIKTFNLVDGFLETNTIEKLSISFPQLEHLTVEIDEDYELYTILPLLVNLSNISYVAIRIYSVKLWKEEIEYWLKTNTLFSNFSIDFDGFRLRLWCE</sequence>
<comment type="caution">
    <text evidence="1">The sequence shown here is derived from an EMBL/GenBank/DDBJ whole genome shotgun (WGS) entry which is preliminary data.</text>
</comment>
<evidence type="ECO:0008006" key="4">
    <source>
        <dbReference type="Google" id="ProtNLM"/>
    </source>
</evidence>
<feature type="non-terminal residue" evidence="1">
    <location>
        <position position="1"/>
    </location>
</feature>
<protein>
    <recommendedName>
        <fullName evidence="4">F-box domain-containing protein</fullName>
    </recommendedName>
</protein>
<evidence type="ECO:0000313" key="2">
    <source>
        <dbReference type="EMBL" id="CAF3803826.1"/>
    </source>
</evidence>
<organism evidence="1 3">
    <name type="scientific">Didymodactylos carnosus</name>
    <dbReference type="NCBI Taxonomy" id="1234261"/>
    <lineage>
        <taxon>Eukaryota</taxon>
        <taxon>Metazoa</taxon>
        <taxon>Spiralia</taxon>
        <taxon>Gnathifera</taxon>
        <taxon>Rotifera</taxon>
        <taxon>Eurotatoria</taxon>
        <taxon>Bdelloidea</taxon>
        <taxon>Philodinida</taxon>
        <taxon>Philodinidae</taxon>
        <taxon>Didymodactylos</taxon>
    </lineage>
</organism>